<dbReference type="InterPro" id="IPR027417">
    <property type="entry name" value="P-loop_NTPase"/>
</dbReference>
<dbReference type="GO" id="GO:0000184">
    <property type="term" value="P:nuclear-transcribed mRNA catabolic process, nonsense-mediated decay"/>
    <property type="evidence" value="ECO:0007669"/>
    <property type="project" value="TreeGrafter"/>
</dbReference>
<evidence type="ECO:0000313" key="2">
    <source>
        <dbReference type="EMBL" id="KAJ5472748.1"/>
    </source>
</evidence>
<dbReference type="GO" id="GO:0003724">
    <property type="term" value="F:RNA helicase activity"/>
    <property type="evidence" value="ECO:0007669"/>
    <property type="project" value="TreeGrafter"/>
</dbReference>
<dbReference type="OrthoDB" id="4326398at2759"/>
<protein>
    <recommendedName>
        <fullName evidence="1">DNA2/NAM7 helicase helicase domain-containing protein</fullName>
    </recommendedName>
</protein>
<dbReference type="Proteomes" id="UP001147760">
    <property type="component" value="Unassembled WGS sequence"/>
</dbReference>
<feature type="domain" description="DNA2/NAM7 helicase helicase" evidence="1">
    <location>
        <begin position="12"/>
        <end position="242"/>
    </location>
</feature>
<dbReference type="InterPro" id="IPR041677">
    <property type="entry name" value="DNA2/NAM7_AAA_11"/>
</dbReference>
<dbReference type="GO" id="GO:0005737">
    <property type="term" value="C:cytoplasm"/>
    <property type="evidence" value="ECO:0007669"/>
    <property type="project" value="TreeGrafter"/>
</dbReference>
<evidence type="ECO:0000259" key="1">
    <source>
        <dbReference type="Pfam" id="PF13086"/>
    </source>
</evidence>
<name>A0A9X0BMS5_9EURO</name>
<reference evidence="2" key="1">
    <citation type="submission" date="2022-12" db="EMBL/GenBank/DDBJ databases">
        <authorList>
            <person name="Petersen C."/>
        </authorList>
    </citation>
    <scope>NUCLEOTIDE SEQUENCE</scope>
    <source>
        <strain evidence="2">IBT 17660</strain>
    </source>
</reference>
<reference evidence="2" key="2">
    <citation type="journal article" date="2023" name="IMA Fungus">
        <title>Comparative genomic study of the Penicillium genus elucidates a diverse pangenome and 15 lateral gene transfer events.</title>
        <authorList>
            <person name="Petersen C."/>
            <person name="Sorensen T."/>
            <person name="Nielsen M.R."/>
            <person name="Sondergaard T.E."/>
            <person name="Sorensen J.L."/>
            <person name="Fitzpatrick D.A."/>
            <person name="Frisvad J.C."/>
            <person name="Nielsen K.L."/>
        </authorList>
    </citation>
    <scope>NUCLEOTIDE SEQUENCE</scope>
    <source>
        <strain evidence="2">IBT 17660</strain>
    </source>
</reference>
<keyword evidence="3" id="KW-1185">Reference proteome</keyword>
<evidence type="ECO:0000313" key="3">
    <source>
        <dbReference type="Proteomes" id="UP001147760"/>
    </source>
</evidence>
<dbReference type="Pfam" id="PF13086">
    <property type="entry name" value="AAA_11"/>
    <property type="match status" value="1"/>
</dbReference>
<dbReference type="AlphaFoldDB" id="A0A9X0BMS5"/>
<dbReference type="EMBL" id="JAPWDO010000004">
    <property type="protein sequence ID" value="KAJ5472748.1"/>
    <property type="molecule type" value="Genomic_DNA"/>
</dbReference>
<accession>A0A9X0BMS5</accession>
<dbReference type="PANTHER" id="PTHR10887">
    <property type="entry name" value="DNA2/NAM7 HELICASE FAMILY"/>
    <property type="match status" value="1"/>
</dbReference>
<dbReference type="SUPFAM" id="SSF52540">
    <property type="entry name" value="P-loop containing nucleoside triphosphate hydrolases"/>
    <property type="match status" value="1"/>
</dbReference>
<dbReference type="InterPro" id="IPR045055">
    <property type="entry name" value="DNA2/NAM7-like"/>
</dbReference>
<dbReference type="PANTHER" id="PTHR10887:SF364">
    <property type="entry name" value="REGULATOR OF NONSENSE TRANSCRIPTS 1"/>
    <property type="match status" value="1"/>
</dbReference>
<sequence>MEAFEHLRELPGPFALIQGPPGTGKTYWLLRCLLPFLNANVKTDTKHQLLITIPTNDGVCRTAKDMHEACLGMFGPTKQVTVVRVQHLPGSDPLSSSSQRETLEILNTMLHSTRTDSNVELTYAHWMLRLSGIIPEGSKPDKYRSFRELFEMFRNRTFLDEEKQLQLCEDTNTLLRAVLEMADVIVCTPFTAGHPTIVSVIKPAVVGVDEAAKFTEPDMWPIMANYYPSPILMAGGHCQLGPR</sequence>
<comment type="caution">
    <text evidence="2">The sequence shown here is derived from an EMBL/GenBank/DDBJ whole genome shotgun (WGS) entry which is preliminary data.</text>
</comment>
<dbReference type="Gene3D" id="3.40.50.300">
    <property type="entry name" value="P-loop containing nucleotide triphosphate hydrolases"/>
    <property type="match status" value="1"/>
</dbReference>
<proteinExistence type="predicted"/>
<organism evidence="2 3">
    <name type="scientific">Penicillium desertorum</name>
    <dbReference type="NCBI Taxonomy" id="1303715"/>
    <lineage>
        <taxon>Eukaryota</taxon>
        <taxon>Fungi</taxon>
        <taxon>Dikarya</taxon>
        <taxon>Ascomycota</taxon>
        <taxon>Pezizomycotina</taxon>
        <taxon>Eurotiomycetes</taxon>
        <taxon>Eurotiomycetidae</taxon>
        <taxon>Eurotiales</taxon>
        <taxon>Aspergillaceae</taxon>
        <taxon>Penicillium</taxon>
    </lineage>
</organism>
<gene>
    <name evidence="2" type="ORF">N7530_006749</name>
</gene>